<protein>
    <recommendedName>
        <fullName evidence="3">DUF3307 domain-containing protein</fullName>
    </recommendedName>
</protein>
<sequence length="118" mass="13907">MINLFFLLIFGHCIADTSLQPDSMSRGKSRHNPIDPNRVPVGQKPMKLWYMWLTHHSFIHGGIVYIITGSFLYFYLEIISHWIIDFFKCESKFDPRVDQLLHIIIKLIFVILFILGIK</sequence>
<dbReference type="EMBL" id="MT142618">
    <property type="protein sequence ID" value="QJA86143.1"/>
    <property type="molecule type" value="Genomic_DNA"/>
</dbReference>
<organism evidence="2">
    <name type="scientific">viral metagenome</name>
    <dbReference type="NCBI Taxonomy" id="1070528"/>
    <lineage>
        <taxon>unclassified sequences</taxon>
        <taxon>metagenomes</taxon>
        <taxon>organismal metagenomes</taxon>
    </lineage>
</organism>
<name>A0A6M3KVD6_9ZZZZ</name>
<keyword evidence="1" id="KW-0812">Transmembrane</keyword>
<feature type="transmembrane region" description="Helical" evidence="1">
    <location>
        <begin position="58"/>
        <end position="79"/>
    </location>
</feature>
<evidence type="ECO:0008006" key="3">
    <source>
        <dbReference type="Google" id="ProtNLM"/>
    </source>
</evidence>
<keyword evidence="1" id="KW-0472">Membrane</keyword>
<dbReference type="AlphaFoldDB" id="A0A6M3KVD6"/>
<reference evidence="2" key="1">
    <citation type="submission" date="2020-03" db="EMBL/GenBank/DDBJ databases">
        <title>The deep terrestrial virosphere.</title>
        <authorList>
            <person name="Holmfeldt K."/>
            <person name="Nilsson E."/>
            <person name="Simone D."/>
            <person name="Lopez-Fernandez M."/>
            <person name="Wu X."/>
            <person name="de Brujin I."/>
            <person name="Lundin D."/>
            <person name="Andersson A."/>
            <person name="Bertilsson S."/>
            <person name="Dopson M."/>
        </authorList>
    </citation>
    <scope>NUCLEOTIDE SEQUENCE</scope>
    <source>
        <strain evidence="2">MM415B02123</strain>
    </source>
</reference>
<dbReference type="Pfam" id="PF11750">
    <property type="entry name" value="DUF3307"/>
    <property type="match status" value="1"/>
</dbReference>
<feature type="transmembrane region" description="Helical" evidence="1">
    <location>
        <begin position="100"/>
        <end position="117"/>
    </location>
</feature>
<proteinExistence type="predicted"/>
<keyword evidence="1" id="KW-1133">Transmembrane helix</keyword>
<dbReference type="InterPro" id="IPR021737">
    <property type="entry name" value="Phage_phiKZ_Orf197"/>
</dbReference>
<gene>
    <name evidence="2" type="ORF">MM415B02123_0002</name>
</gene>
<evidence type="ECO:0000256" key="1">
    <source>
        <dbReference type="SAM" id="Phobius"/>
    </source>
</evidence>
<evidence type="ECO:0000313" key="2">
    <source>
        <dbReference type="EMBL" id="QJA86143.1"/>
    </source>
</evidence>
<accession>A0A6M3KVD6</accession>